<evidence type="ECO:0000313" key="4">
    <source>
        <dbReference type="Proteomes" id="UP000467840"/>
    </source>
</evidence>
<name>A0A6A6KYX3_HEVBR</name>
<dbReference type="Pfam" id="PF00201">
    <property type="entry name" value="UDPGT"/>
    <property type="match status" value="1"/>
</dbReference>
<dbReference type="PANTHER" id="PTHR11926">
    <property type="entry name" value="GLUCOSYL/GLUCURONOSYL TRANSFERASES"/>
    <property type="match status" value="1"/>
</dbReference>
<organism evidence="3 4">
    <name type="scientific">Hevea brasiliensis</name>
    <name type="common">Para rubber tree</name>
    <name type="synonym">Siphonia brasiliensis</name>
    <dbReference type="NCBI Taxonomy" id="3981"/>
    <lineage>
        <taxon>Eukaryota</taxon>
        <taxon>Viridiplantae</taxon>
        <taxon>Streptophyta</taxon>
        <taxon>Embryophyta</taxon>
        <taxon>Tracheophyta</taxon>
        <taxon>Spermatophyta</taxon>
        <taxon>Magnoliopsida</taxon>
        <taxon>eudicotyledons</taxon>
        <taxon>Gunneridae</taxon>
        <taxon>Pentapetalae</taxon>
        <taxon>rosids</taxon>
        <taxon>fabids</taxon>
        <taxon>Malpighiales</taxon>
        <taxon>Euphorbiaceae</taxon>
        <taxon>Crotonoideae</taxon>
        <taxon>Micrandreae</taxon>
        <taxon>Hevea</taxon>
    </lineage>
</organism>
<dbReference type="GO" id="GO:0080043">
    <property type="term" value="F:quercetin 3-O-glucosyltransferase activity"/>
    <property type="evidence" value="ECO:0007669"/>
    <property type="project" value="TreeGrafter"/>
</dbReference>
<dbReference type="AlphaFoldDB" id="A0A6A6KYX3"/>
<dbReference type="GO" id="GO:0080044">
    <property type="term" value="F:quercetin 7-O-glucosyltransferase activity"/>
    <property type="evidence" value="ECO:0007669"/>
    <property type="project" value="TreeGrafter"/>
</dbReference>
<dbReference type="Gene3D" id="3.40.50.2000">
    <property type="entry name" value="Glycogen Phosphorylase B"/>
    <property type="match status" value="1"/>
</dbReference>
<gene>
    <name evidence="3" type="ORF">GH714_008432</name>
</gene>
<dbReference type="PANTHER" id="PTHR11926:SF1560">
    <property type="entry name" value="UDP-GLYCOSYLTRANSFERASE 74E1-RELATED"/>
    <property type="match status" value="1"/>
</dbReference>
<evidence type="ECO:0000313" key="3">
    <source>
        <dbReference type="EMBL" id="KAF2294231.1"/>
    </source>
</evidence>
<keyword evidence="2" id="KW-0808">Transferase</keyword>
<reference evidence="3 4" key="1">
    <citation type="journal article" date="2020" name="Mol. Plant">
        <title>The Chromosome-Based Rubber Tree Genome Provides New Insights into Spurge Genome Evolution and Rubber Biosynthesis.</title>
        <authorList>
            <person name="Liu J."/>
            <person name="Shi C."/>
            <person name="Shi C.C."/>
            <person name="Li W."/>
            <person name="Zhang Q.J."/>
            <person name="Zhang Y."/>
            <person name="Li K."/>
            <person name="Lu H.F."/>
            <person name="Shi C."/>
            <person name="Zhu S.T."/>
            <person name="Xiao Z.Y."/>
            <person name="Nan H."/>
            <person name="Yue Y."/>
            <person name="Zhu X.G."/>
            <person name="Wu Y."/>
            <person name="Hong X.N."/>
            <person name="Fan G.Y."/>
            <person name="Tong Y."/>
            <person name="Zhang D."/>
            <person name="Mao C.L."/>
            <person name="Liu Y.L."/>
            <person name="Hao S.J."/>
            <person name="Liu W.Q."/>
            <person name="Lv M.Q."/>
            <person name="Zhang H.B."/>
            <person name="Liu Y."/>
            <person name="Hu-Tang G.R."/>
            <person name="Wang J.P."/>
            <person name="Wang J.H."/>
            <person name="Sun Y.H."/>
            <person name="Ni S.B."/>
            <person name="Chen W.B."/>
            <person name="Zhang X.C."/>
            <person name="Jiao Y.N."/>
            <person name="Eichler E.E."/>
            <person name="Li G.H."/>
            <person name="Liu X."/>
            <person name="Gao L.Z."/>
        </authorList>
    </citation>
    <scope>NUCLEOTIDE SEQUENCE [LARGE SCALE GENOMIC DNA]</scope>
    <source>
        <strain evidence="4">cv. GT1</strain>
        <tissue evidence="3">Leaf</tissue>
    </source>
</reference>
<keyword evidence="4" id="KW-1185">Reference proteome</keyword>
<dbReference type="SUPFAM" id="SSF53756">
    <property type="entry name" value="UDP-Glycosyltransferase/glycogen phosphorylase"/>
    <property type="match status" value="1"/>
</dbReference>
<comment type="caution">
    <text evidence="3">The sequence shown here is derived from an EMBL/GenBank/DDBJ whole genome shotgun (WGS) entry which is preliminary data.</text>
</comment>
<comment type="similarity">
    <text evidence="1">Belongs to the UDP-glycosyltransferase family.</text>
</comment>
<sequence>MSVTYISFGTVVNIPPNEIKELAEALQKSRIPFLWSLGENLRGNFSDDFLESTSLHGKAVPWAPEAQPVFAENMINARIIEDIWEAGVRVVGGNLYKEWGNQGLGAHLGT</sequence>
<proteinExistence type="inferred from homology"/>
<evidence type="ECO:0000256" key="2">
    <source>
        <dbReference type="ARBA" id="ARBA00022679"/>
    </source>
</evidence>
<accession>A0A6A6KYX3</accession>
<dbReference type="Proteomes" id="UP000467840">
    <property type="component" value="Chromosome 7"/>
</dbReference>
<dbReference type="InterPro" id="IPR002213">
    <property type="entry name" value="UDP_glucos_trans"/>
</dbReference>
<evidence type="ECO:0000256" key="1">
    <source>
        <dbReference type="ARBA" id="ARBA00009995"/>
    </source>
</evidence>
<dbReference type="EMBL" id="JAAGAX010000013">
    <property type="protein sequence ID" value="KAF2294231.1"/>
    <property type="molecule type" value="Genomic_DNA"/>
</dbReference>
<protein>
    <submittedName>
        <fullName evidence="3">Uncharacterized protein</fullName>
    </submittedName>
</protein>